<proteinExistence type="predicted"/>
<dbReference type="EMBL" id="JAUSWG010000009">
    <property type="protein sequence ID" value="MDQ0557140.1"/>
    <property type="molecule type" value="Genomic_DNA"/>
</dbReference>
<sequence length="68" mass="7501">MMILTGGREILLSDSLNIARKAALNGTNVKFIVWDNLGHVFAADSNLPESKEAIQILGEFLLENMNLE</sequence>
<name>A0ABU0N1W3_9FIRM</name>
<dbReference type="Proteomes" id="UP001232584">
    <property type="component" value="Unassembled WGS sequence"/>
</dbReference>
<evidence type="ECO:0000313" key="1">
    <source>
        <dbReference type="EMBL" id="MDQ0557140.1"/>
    </source>
</evidence>
<dbReference type="Gene3D" id="3.40.50.1820">
    <property type="entry name" value="alpha/beta hydrolase"/>
    <property type="match status" value="1"/>
</dbReference>
<reference evidence="1 2" key="1">
    <citation type="submission" date="2023-07" db="EMBL/GenBank/DDBJ databases">
        <title>Genomic Encyclopedia of Type Strains, Phase IV (KMG-IV): sequencing the most valuable type-strain genomes for metagenomic binning, comparative biology and taxonomic classification.</title>
        <authorList>
            <person name="Goeker M."/>
        </authorList>
    </citation>
    <scope>NUCLEOTIDE SEQUENCE [LARGE SCALE GENOMIC DNA]</scope>
    <source>
        <strain evidence="1 2">DSM 15049</strain>
    </source>
</reference>
<dbReference type="InterPro" id="IPR029058">
    <property type="entry name" value="AB_hydrolase_fold"/>
</dbReference>
<accession>A0ABU0N1W3</accession>
<dbReference type="SUPFAM" id="SSF53474">
    <property type="entry name" value="alpha/beta-Hydrolases"/>
    <property type="match status" value="1"/>
</dbReference>
<keyword evidence="2" id="KW-1185">Reference proteome</keyword>
<protein>
    <submittedName>
        <fullName evidence="1">Acetyl esterase/lipase</fullName>
    </submittedName>
</protein>
<evidence type="ECO:0000313" key="2">
    <source>
        <dbReference type="Proteomes" id="UP001232584"/>
    </source>
</evidence>
<dbReference type="RefSeq" id="WP_307507817.1">
    <property type="nucleotide sequence ID" value="NZ_BAAACE010000012.1"/>
</dbReference>
<organism evidence="1 2">
    <name type="scientific">Paraclostridium ghonii</name>
    <dbReference type="NCBI Taxonomy" id="29358"/>
    <lineage>
        <taxon>Bacteria</taxon>
        <taxon>Bacillati</taxon>
        <taxon>Bacillota</taxon>
        <taxon>Clostridia</taxon>
        <taxon>Peptostreptococcales</taxon>
        <taxon>Peptostreptococcaceae</taxon>
        <taxon>Paraclostridium</taxon>
    </lineage>
</organism>
<comment type="caution">
    <text evidence="1">The sequence shown here is derived from an EMBL/GenBank/DDBJ whole genome shotgun (WGS) entry which is preliminary data.</text>
</comment>
<gene>
    <name evidence="1" type="ORF">QOZ92_002258</name>
</gene>